<reference evidence="3" key="1">
    <citation type="submission" date="2016-10" db="EMBL/GenBank/DDBJ databases">
        <authorList>
            <person name="Varghese N."/>
            <person name="Submissions S."/>
        </authorList>
    </citation>
    <scope>NUCLEOTIDE SEQUENCE [LARGE SCALE GENOMIC DNA]</scope>
    <source>
        <strain evidence="3">DSM 46732</strain>
    </source>
</reference>
<dbReference type="STRING" id="405564.SAMN04487905_11085"/>
<feature type="region of interest" description="Disordered" evidence="1">
    <location>
        <begin position="1"/>
        <end position="23"/>
    </location>
</feature>
<evidence type="ECO:0000256" key="1">
    <source>
        <dbReference type="SAM" id="MobiDB-lite"/>
    </source>
</evidence>
<gene>
    <name evidence="2" type="ORF">SAMN04487905_11085</name>
</gene>
<name>A0A1H0W0W0_9ACTN</name>
<proteinExistence type="predicted"/>
<evidence type="ECO:0000313" key="2">
    <source>
        <dbReference type="EMBL" id="SDP84165.1"/>
    </source>
</evidence>
<keyword evidence="3" id="KW-1185">Reference proteome</keyword>
<evidence type="ECO:0000313" key="3">
    <source>
        <dbReference type="Proteomes" id="UP000199497"/>
    </source>
</evidence>
<organism evidence="2 3">
    <name type="scientific">Actinopolyspora xinjiangensis</name>
    <dbReference type="NCBI Taxonomy" id="405564"/>
    <lineage>
        <taxon>Bacteria</taxon>
        <taxon>Bacillati</taxon>
        <taxon>Actinomycetota</taxon>
        <taxon>Actinomycetes</taxon>
        <taxon>Actinopolysporales</taxon>
        <taxon>Actinopolysporaceae</taxon>
        <taxon>Actinopolyspora</taxon>
    </lineage>
</organism>
<feature type="compositionally biased region" description="Low complexity" evidence="1">
    <location>
        <begin position="1"/>
        <end position="12"/>
    </location>
</feature>
<protein>
    <submittedName>
        <fullName evidence="2">Uncharacterized protein</fullName>
    </submittedName>
</protein>
<dbReference type="Proteomes" id="UP000199497">
    <property type="component" value="Unassembled WGS sequence"/>
</dbReference>
<dbReference type="EMBL" id="FNJR01000010">
    <property type="protein sequence ID" value="SDP84165.1"/>
    <property type="molecule type" value="Genomic_DNA"/>
</dbReference>
<accession>A0A1H0W0W0</accession>
<dbReference type="AlphaFoldDB" id="A0A1H0W0W0"/>
<sequence length="150" mass="15982">MNDGPGADGSSAPGPPPPVAPVPAVRRIADSTAVRSGEDRALGLVATTGSRCRAFVAMVKTDHFDQGRETGLPTATPAYRSSRHIGNRAFPSLVRHDRSSAVERGPPQPPQFLQPRTMALQCFLLLDALHFASRFRQLDPTLAAGVLFGQ</sequence>